<evidence type="ECO:0000256" key="3">
    <source>
        <dbReference type="ARBA" id="ARBA00012328"/>
    </source>
</evidence>
<evidence type="ECO:0000259" key="14">
    <source>
        <dbReference type="Pfam" id="PF20260"/>
    </source>
</evidence>
<dbReference type="EC" id="2.1.1.193" evidence="3 12"/>
<dbReference type="SUPFAM" id="SSF88697">
    <property type="entry name" value="PUA domain-like"/>
    <property type="match status" value="1"/>
</dbReference>
<comment type="subcellular location">
    <subcellularLocation>
        <location evidence="1 12">Cytoplasm</location>
    </subcellularLocation>
</comment>
<organism evidence="15 16">
    <name type="scientific">Buchnera aphidicola</name>
    <name type="common">Macrosiphum albifrons</name>
    <dbReference type="NCBI Taxonomy" id="2994844"/>
    <lineage>
        <taxon>Bacteria</taxon>
        <taxon>Pseudomonadati</taxon>
        <taxon>Pseudomonadota</taxon>
        <taxon>Gammaproteobacteria</taxon>
        <taxon>Enterobacterales</taxon>
        <taxon>Erwiniaceae</taxon>
        <taxon>Buchnera</taxon>
    </lineage>
</organism>
<protein>
    <recommendedName>
        <fullName evidence="4 12">Ribosomal RNA small subunit methyltransferase E</fullName>
        <ecNumber evidence="3 12">2.1.1.193</ecNumber>
    </recommendedName>
</protein>
<keyword evidence="8 12" id="KW-0808">Transferase</keyword>
<gene>
    <name evidence="15" type="ORF">OW721_02090</name>
</gene>
<dbReference type="Pfam" id="PF04452">
    <property type="entry name" value="Methyltrans_RNA"/>
    <property type="match status" value="1"/>
</dbReference>
<dbReference type="PANTHER" id="PTHR30027">
    <property type="entry name" value="RIBOSOMAL RNA SMALL SUBUNIT METHYLTRANSFERASE E"/>
    <property type="match status" value="1"/>
</dbReference>
<dbReference type="InterPro" id="IPR006700">
    <property type="entry name" value="RsmE"/>
</dbReference>
<dbReference type="AlphaFoldDB" id="A0AAJ5PU56"/>
<dbReference type="Pfam" id="PF20260">
    <property type="entry name" value="PUA_4"/>
    <property type="match status" value="1"/>
</dbReference>
<proteinExistence type="inferred from homology"/>
<dbReference type="PANTHER" id="PTHR30027:SF3">
    <property type="entry name" value="16S RRNA (URACIL(1498)-N(3))-METHYLTRANSFERASE"/>
    <property type="match status" value="1"/>
</dbReference>
<dbReference type="Gene3D" id="2.40.240.20">
    <property type="entry name" value="Hypothetical PUA domain-like, domain 1"/>
    <property type="match status" value="1"/>
</dbReference>
<evidence type="ECO:0000256" key="5">
    <source>
        <dbReference type="ARBA" id="ARBA00022490"/>
    </source>
</evidence>
<evidence type="ECO:0000313" key="15">
    <source>
        <dbReference type="EMBL" id="WAI11602.1"/>
    </source>
</evidence>
<dbReference type="GO" id="GO:0005737">
    <property type="term" value="C:cytoplasm"/>
    <property type="evidence" value="ECO:0007669"/>
    <property type="project" value="UniProtKB-SubCell"/>
</dbReference>
<dbReference type="GO" id="GO:0070475">
    <property type="term" value="P:rRNA base methylation"/>
    <property type="evidence" value="ECO:0007669"/>
    <property type="project" value="TreeGrafter"/>
</dbReference>
<sequence length="246" mass="29094">MKKNIPRIYIKNYLEINKTYFLSEENIHYIKKVLRMKIQDILELFNDTNYIFFANIIYISKKIIQIKIFKSEFKNIESPLHIHLGQVISKNEKMDFTIQKSIEMGVNMITPLFFENSYFQKKHINIFNKMKRWEKIVISACQQCNRNIIPKIKTPKNIFSWCEKNTDNDIKIIFHPNATLTMNCLKKSIKYIRIIIGSEKGFSKDEIQKIIKYGFIPMKLGPRILRTETAALAVITALQTKFGDLK</sequence>
<evidence type="ECO:0000313" key="16">
    <source>
        <dbReference type="Proteomes" id="UP001163094"/>
    </source>
</evidence>
<evidence type="ECO:0000256" key="4">
    <source>
        <dbReference type="ARBA" id="ARBA00013673"/>
    </source>
</evidence>
<evidence type="ECO:0000256" key="8">
    <source>
        <dbReference type="ARBA" id="ARBA00022679"/>
    </source>
</evidence>
<name>A0AAJ5PU56_9GAMM</name>
<evidence type="ECO:0000256" key="2">
    <source>
        <dbReference type="ARBA" id="ARBA00005528"/>
    </source>
</evidence>
<comment type="function">
    <text evidence="10 12">Specifically methylates the N3 position of the uracil ring of uridine 1498 (m3U1498) in 16S rRNA. Acts on the fully assembled 30S ribosomal subunit.</text>
</comment>
<keyword evidence="7 12" id="KW-0489">Methyltransferase</keyword>
<comment type="catalytic activity">
    <reaction evidence="11 12">
        <text>uridine(1498) in 16S rRNA + S-adenosyl-L-methionine = N(3)-methyluridine(1498) in 16S rRNA + S-adenosyl-L-homocysteine + H(+)</text>
        <dbReference type="Rhea" id="RHEA:42920"/>
        <dbReference type="Rhea" id="RHEA-COMP:10283"/>
        <dbReference type="Rhea" id="RHEA-COMP:10284"/>
        <dbReference type="ChEBI" id="CHEBI:15378"/>
        <dbReference type="ChEBI" id="CHEBI:57856"/>
        <dbReference type="ChEBI" id="CHEBI:59789"/>
        <dbReference type="ChEBI" id="CHEBI:65315"/>
        <dbReference type="ChEBI" id="CHEBI:74502"/>
        <dbReference type="EC" id="2.1.1.193"/>
    </reaction>
</comment>
<dbReference type="InterPro" id="IPR015947">
    <property type="entry name" value="PUA-like_sf"/>
</dbReference>
<dbReference type="GO" id="GO:0070042">
    <property type="term" value="F:rRNA (uridine-N3-)-methyltransferase activity"/>
    <property type="evidence" value="ECO:0007669"/>
    <property type="project" value="TreeGrafter"/>
</dbReference>
<comment type="similarity">
    <text evidence="2 12">Belongs to the RNA methyltransferase RsmE family.</text>
</comment>
<dbReference type="Proteomes" id="UP001163094">
    <property type="component" value="Chromosome"/>
</dbReference>
<keyword evidence="6 12" id="KW-0698">rRNA processing</keyword>
<feature type="domain" description="Ribosomal RNA small subunit methyltransferase E methyltransferase" evidence="13">
    <location>
        <begin position="77"/>
        <end position="239"/>
    </location>
</feature>
<feature type="domain" description="Ribosomal RNA small subunit methyltransferase E PUA-like" evidence="14">
    <location>
        <begin position="22"/>
        <end position="68"/>
    </location>
</feature>
<evidence type="ECO:0000256" key="6">
    <source>
        <dbReference type="ARBA" id="ARBA00022552"/>
    </source>
</evidence>
<dbReference type="PIRSF" id="PIRSF015601">
    <property type="entry name" value="MTase_slr0722"/>
    <property type="match status" value="1"/>
</dbReference>
<accession>A0AAJ5PU56</accession>
<evidence type="ECO:0000256" key="7">
    <source>
        <dbReference type="ARBA" id="ARBA00022603"/>
    </source>
</evidence>
<dbReference type="InterPro" id="IPR046887">
    <property type="entry name" value="RsmE_PUA-like"/>
</dbReference>
<evidence type="ECO:0000256" key="12">
    <source>
        <dbReference type="PIRNR" id="PIRNR015601"/>
    </source>
</evidence>
<dbReference type="EMBL" id="CP113409">
    <property type="protein sequence ID" value="WAI11602.1"/>
    <property type="molecule type" value="Genomic_DNA"/>
</dbReference>
<evidence type="ECO:0000256" key="1">
    <source>
        <dbReference type="ARBA" id="ARBA00004496"/>
    </source>
</evidence>
<evidence type="ECO:0000256" key="9">
    <source>
        <dbReference type="ARBA" id="ARBA00022691"/>
    </source>
</evidence>
<evidence type="ECO:0000256" key="11">
    <source>
        <dbReference type="ARBA" id="ARBA00047944"/>
    </source>
</evidence>
<dbReference type="InterPro" id="IPR029026">
    <property type="entry name" value="tRNA_m1G_MTases_N"/>
</dbReference>
<dbReference type="NCBIfam" id="NF008692">
    <property type="entry name" value="PRK11713.1-5"/>
    <property type="match status" value="1"/>
</dbReference>
<evidence type="ECO:0000259" key="13">
    <source>
        <dbReference type="Pfam" id="PF04452"/>
    </source>
</evidence>
<dbReference type="SUPFAM" id="SSF75217">
    <property type="entry name" value="alpha/beta knot"/>
    <property type="match status" value="1"/>
</dbReference>
<dbReference type="Gene3D" id="3.40.1280.10">
    <property type="match status" value="1"/>
</dbReference>
<dbReference type="InterPro" id="IPR029028">
    <property type="entry name" value="Alpha/beta_knot_MTases"/>
</dbReference>
<reference evidence="15" key="1">
    <citation type="submission" date="2022-11" db="EMBL/GenBank/DDBJ databases">
        <title>The whole genome sequencing of pests is an important tool to study the evolution of the plant-insect interaction and insecticide resistance.</title>
        <authorList>
            <person name="Kananovich Y."/>
        </authorList>
    </citation>
    <scope>NUCLEOTIDE SEQUENCE</scope>
    <source>
        <strain evidence="15">BSU_Mac_2017</strain>
    </source>
</reference>
<evidence type="ECO:0000256" key="10">
    <source>
        <dbReference type="ARBA" id="ARBA00025699"/>
    </source>
</evidence>
<dbReference type="CDD" id="cd18084">
    <property type="entry name" value="RsmE-like"/>
    <property type="match status" value="1"/>
</dbReference>
<keyword evidence="5 12" id="KW-0963">Cytoplasm</keyword>
<dbReference type="NCBIfam" id="TIGR00046">
    <property type="entry name" value="RsmE family RNA methyltransferase"/>
    <property type="match status" value="1"/>
</dbReference>
<keyword evidence="9 12" id="KW-0949">S-adenosyl-L-methionine</keyword>
<dbReference type="InterPro" id="IPR046886">
    <property type="entry name" value="RsmE_MTase_dom"/>
</dbReference>